<sequence>MEVEDQGEVGASHPMEEEAAALLHQLGYLGPLCARGALLGSCGRGAACARYTALCVWLVSELKAVCPLVDDVCPTEGPQDADAFQVEMSGLLGELHCPYPSLTAGDVTSRLTCTTNCLLALVFLGTELQAARILACSSLAAPDPGGPSQEAPATPDPGGLSQEAPATPDPGGLSQEAPATPDPGGLSQEAPAVPDPGGPSHEALCELRLAGEALGLPEPSPGVSLVEFIRSLEPKVRDLLGTGPGARWSPPLLTAPLLPAQWESLAELHRALCAQYERRMKMLTTRFNVTIQSFHWSERAKDKGSAMEDVLWQLRHSLREDSSITLSHVLAAREDDSRILQTCSATVCQKTNSPINKVLMLGHVPDRGGRPNEIEPPMPAWEKRREGGARGRNPRGKKKQK</sequence>
<dbReference type="OrthoDB" id="512356at2759"/>
<dbReference type="Ensembl" id="ENSLLET00000028202.1">
    <property type="protein sequence ID" value="ENSLLEP00000027148.1"/>
    <property type="gene ID" value="ENSLLEG00000017221.1"/>
</dbReference>
<keyword evidence="4" id="KW-1185">Reference proteome</keyword>
<dbReference type="GO" id="GO:0072669">
    <property type="term" value="C:tRNA-splicing ligase complex"/>
    <property type="evidence" value="ECO:0007669"/>
    <property type="project" value="TreeGrafter"/>
</dbReference>
<dbReference type="PANTHER" id="PTHR31353">
    <property type="entry name" value="FAM98"/>
    <property type="match status" value="1"/>
</dbReference>
<dbReference type="InterPro" id="IPR018797">
    <property type="entry name" value="FAM98"/>
</dbReference>
<evidence type="ECO:0000313" key="3">
    <source>
        <dbReference type="Ensembl" id="ENSLLEP00000027148.1"/>
    </source>
</evidence>
<gene>
    <name evidence="3" type="primary">FAM98C</name>
</gene>
<feature type="region of interest" description="Disordered" evidence="2">
    <location>
        <begin position="363"/>
        <end position="401"/>
    </location>
</feature>
<reference evidence="3" key="1">
    <citation type="submission" date="2025-08" db="UniProtKB">
        <authorList>
            <consortium name="Ensembl"/>
        </authorList>
    </citation>
    <scope>IDENTIFICATION</scope>
</reference>
<proteinExistence type="inferred from homology"/>
<feature type="region of interest" description="Disordered" evidence="2">
    <location>
        <begin position="141"/>
        <end position="202"/>
    </location>
</feature>
<feature type="compositionally biased region" description="Basic residues" evidence="2">
    <location>
        <begin position="392"/>
        <end position="401"/>
    </location>
</feature>
<comment type="similarity">
    <text evidence="1">Belongs to the FAM98 family.</text>
</comment>
<dbReference type="Proteomes" id="UP000694569">
    <property type="component" value="Unplaced"/>
</dbReference>
<protein>
    <submittedName>
        <fullName evidence="3">Family with sequence similarity 98 member C</fullName>
    </submittedName>
</protein>
<dbReference type="GeneTree" id="ENSGT00440000037341"/>
<dbReference type="Pfam" id="PF10239">
    <property type="entry name" value="DUF2465"/>
    <property type="match status" value="2"/>
</dbReference>
<evidence type="ECO:0000256" key="2">
    <source>
        <dbReference type="SAM" id="MobiDB-lite"/>
    </source>
</evidence>
<feature type="compositionally biased region" description="Basic and acidic residues" evidence="2">
    <location>
        <begin position="364"/>
        <end position="373"/>
    </location>
</feature>
<dbReference type="AlphaFoldDB" id="A0A8C5PTF0"/>
<name>A0A8C5PTF0_9ANUR</name>
<dbReference type="PANTHER" id="PTHR31353:SF10">
    <property type="entry name" value="PROTEIN FAM98C"/>
    <property type="match status" value="1"/>
</dbReference>
<organism evidence="3 4">
    <name type="scientific">Leptobrachium leishanense</name>
    <name type="common">Leishan spiny toad</name>
    <dbReference type="NCBI Taxonomy" id="445787"/>
    <lineage>
        <taxon>Eukaryota</taxon>
        <taxon>Metazoa</taxon>
        <taxon>Chordata</taxon>
        <taxon>Craniata</taxon>
        <taxon>Vertebrata</taxon>
        <taxon>Euteleostomi</taxon>
        <taxon>Amphibia</taxon>
        <taxon>Batrachia</taxon>
        <taxon>Anura</taxon>
        <taxon>Pelobatoidea</taxon>
        <taxon>Megophryidae</taxon>
        <taxon>Leptobrachium</taxon>
    </lineage>
</organism>
<evidence type="ECO:0000256" key="1">
    <source>
        <dbReference type="ARBA" id="ARBA00007218"/>
    </source>
</evidence>
<accession>A0A8C5PTF0</accession>
<evidence type="ECO:0000313" key="4">
    <source>
        <dbReference type="Proteomes" id="UP000694569"/>
    </source>
</evidence>
<reference evidence="3" key="2">
    <citation type="submission" date="2025-09" db="UniProtKB">
        <authorList>
            <consortium name="Ensembl"/>
        </authorList>
    </citation>
    <scope>IDENTIFICATION</scope>
</reference>